<reference evidence="4 5" key="1">
    <citation type="journal article" date="2016" name="Genome Biol. Evol.">
        <title>Divergent and convergent evolution of fungal pathogenicity.</title>
        <authorList>
            <person name="Shang Y."/>
            <person name="Xiao G."/>
            <person name="Zheng P."/>
            <person name="Cen K."/>
            <person name="Zhan S."/>
            <person name="Wang C."/>
        </authorList>
    </citation>
    <scope>NUCLEOTIDE SEQUENCE [LARGE SCALE GENOMIC DNA]</scope>
    <source>
        <strain evidence="4 5">ARSEF 7405</strain>
    </source>
</reference>
<dbReference type="SUPFAM" id="SSF47616">
    <property type="entry name" value="GST C-terminal domain-like"/>
    <property type="match status" value="1"/>
</dbReference>
<dbReference type="EMBL" id="AZGZ01000003">
    <property type="protein sequence ID" value="KZZ96466.1"/>
    <property type="molecule type" value="Genomic_DNA"/>
</dbReference>
<accession>A0A168CDP7</accession>
<feature type="domain" description="GST C-terminal" evidence="3">
    <location>
        <begin position="97"/>
        <end position="220"/>
    </location>
</feature>
<evidence type="ECO:0000259" key="3">
    <source>
        <dbReference type="PROSITE" id="PS50405"/>
    </source>
</evidence>
<sequence>MSSPDLTAYIAKTPNGLKLSIALEELGLPYKTHELDLFSGEQKQDWFLAISPFSLMPALVDTNGPDGKPISIFESGSILQYLAERYDPENKISYPAGSREAYEVTNWLFFHNATMSPKQSYALQFHVVEPEGYAARKFRNESLEGFSILESVLAKSTSGFIVGDHLSIADITFYTYMQTAMMSGIDLTKYPSVKAWRERIAARPAVQRGETKPFKPMPEISMEARLQFMKAWYEKDMNWRAPKEEEKAAEQEEQNK</sequence>
<dbReference type="SUPFAM" id="SSF52833">
    <property type="entry name" value="Thioredoxin-like"/>
    <property type="match status" value="1"/>
</dbReference>
<evidence type="ECO:0000313" key="5">
    <source>
        <dbReference type="Proteomes" id="UP000242877"/>
    </source>
</evidence>
<dbReference type="AlphaFoldDB" id="A0A168CDP7"/>
<protein>
    <submittedName>
        <fullName evidence="4">Glutathione S-transferase protein</fullName>
    </submittedName>
</protein>
<dbReference type="OrthoDB" id="422574at2759"/>
<dbReference type="InterPro" id="IPR004046">
    <property type="entry name" value="GST_C"/>
</dbReference>
<dbReference type="PROSITE" id="PS50405">
    <property type="entry name" value="GST_CTER"/>
    <property type="match status" value="1"/>
</dbReference>
<dbReference type="InterPro" id="IPR004045">
    <property type="entry name" value="Glutathione_S-Trfase_N"/>
</dbReference>
<comment type="caution">
    <text evidence="4">The sequence shown here is derived from an EMBL/GenBank/DDBJ whole genome shotgun (WGS) entry which is preliminary data.</text>
</comment>
<dbReference type="InterPro" id="IPR010987">
    <property type="entry name" value="Glutathione-S-Trfase_C-like"/>
</dbReference>
<dbReference type="SFLD" id="SFLDS00019">
    <property type="entry name" value="Glutathione_Transferase_(cytos"/>
    <property type="match status" value="1"/>
</dbReference>
<dbReference type="GO" id="GO:0016740">
    <property type="term" value="F:transferase activity"/>
    <property type="evidence" value="ECO:0007669"/>
    <property type="project" value="UniProtKB-KW"/>
</dbReference>
<dbReference type="PROSITE" id="PS50404">
    <property type="entry name" value="GST_NTER"/>
    <property type="match status" value="1"/>
</dbReference>
<organism evidence="4 5">
    <name type="scientific">Ascosphaera apis ARSEF 7405</name>
    <dbReference type="NCBI Taxonomy" id="392613"/>
    <lineage>
        <taxon>Eukaryota</taxon>
        <taxon>Fungi</taxon>
        <taxon>Dikarya</taxon>
        <taxon>Ascomycota</taxon>
        <taxon>Pezizomycotina</taxon>
        <taxon>Eurotiomycetes</taxon>
        <taxon>Eurotiomycetidae</taxon>
        <taxon>Onygenales</taxon>
        <taxon>Ascosphaeraceae</taxon>
        <taxon>Ascosphaera</taxon>
    </lineage>
</organism>
<dbReference type="Pfam" id="PF14497">
    <property type="entry name" value="GST_C_3"/>
    <property type="match status" value="1"/>
</dbReference>
<dbReference type="InterPro" id="IPR036249">
    <property type="entry name" value="Thioredoxin-like_sf"/>
</dbReference>
<gene>
    <name evidence="4" type="ORF">AAP_01239</name>
</gene>
<proteinExistence type="inferred from homology"/>
<dbReference type="InterPro" id="IPR036282">
    <property type="entry name" value="Glutathione-S-Trfase_C_sf"/>
</dbReference>
<feature type="domain" description="GST N-terminal" evidence="2">
    <location>
        <begin position="3"/>
        <end position="90"/>
    </location>
</feature>
<dbReference type="Pfam" id="PF13409">
    <property type="entry name" value="GST_N_2"/>
    <property type="match status" value="1"/>
</dbReference>
<keyword evidence="4" id="KW-0808">Transferase</keyword>
<dbReference type="VEuPathDB" id="FungiDB:AAP_01239"/>
<dbReference type="InterPro" id="IPR040079">
    <property type="entry name" value="Glutathione_S-Trfase"/>
</dbReference>
<evidence type="ECO:0000313" key="4">
    <source>
        <dbReference type="EMBL" id="KZZ96466.1"/>
    </source>
</evidence>
<name>A0A168CDP7_9EURO</name>
<keyword evidence="5" id="KW-1185">Reference proteome</keyword>
<comment type="similarity">
    <text evidence="1">Belongs to the GST superfamily.</text>
</comment>
<dbReference type="Proteomes" id="UP000242877">
    <property type="component" value="Unassembled WGS sequence"/>
</dbReference>
<evidence type="ECO:0000259" key="2">
    <source>
        <dbReference type="PROSITE" id="PS50404"/>
    </source>
</evidence>
<dbReference type="CDD" id="cd03048">
    <property type="entry name" value="GST_N_Ure2p_like"/>
    <property type="match status" value="1"/>
</dbReference>
<dbReference type="SFLD" id="SFLDG00358">
    <property type="entry name" value="Main_(cytGST)"/>
    <property type="match status" value="1"/>
</dbReference>
<dbReference type="Gene3D" id="1.20.1050.130">
    <property type="match status" value="1"/>
</dbReference>
<dbReference type="PANTHER" id="PTHR44051:SF8">
    <property type="entry name" value="GLUTATHIONE S-TRANSFERASE GSTA"/>
    <property type="match status" value="1"/>
</dbReference>
<dbReference type="SFLD" id="SFLDG01151">
    <property type="entry name" value="Main.2:_Nu-like"/>
    <property type="match status" value="1"/>
</dbReference>
<dbReference type="PANTHER" id="PTHR44051">
    <property type="entry name" value="GLUTATHIONE S-TRANSFERASE-RELATED"/>
    <property type="match status" value="1"/>
</dbReference>
<evidence type="ECO:0000256" key="1">
    <source>
        <dbReference type="ARBA" id="ARBA00007409"/>
    </source>
</evidence>